<evidence type="ECO:0000259" key="5">
    <source>
        <dbReference type="Pfam" id="PF11502"/>
    </source>
</evidence>
<feature type="compositionally biased region" description="Gly residues" evidence="4">
    <location>
        <begin position="161"/>
        <end position="174"/>
    </location>
</feature>
<reference evidence="6" key="1">
    <citation type="thesis" date="2020" institute="ProQuest LLC" country="789 East Eisenhower Parkway, Ann Arbor, MI, USA">
        <title>Comparative Genomics and Chromosome Evolution.</title>
        <authorList>
            <person name="Mudd A.B."/>
        </authorList>
    </citation>
    <scope>NUCLEOTIDE SEQUENCE</scope>
    <source>
        <strain evidence="6">Female2</strain>
        <tissue evidence="6">Blood</tissue>
    </source>
</reference>
<evidence type="ECO:0000256" key="4">
    <source>
        <dbReference type="SAM" id="MobiDB-lite"/>
    </source>
</evidence>
<evidence type="ECO:0000256" key="2">
    <source>
        <dbReference type="ARBA" id="ARBA00009200"/>
    </source>
</evidence>
<feature type="compositionally biased region" description="Pro residues" evidence="4">
    <location>
        <begin position="858"/>
        <end position="867"/>
    </location>
</feature>
<comment type="subcellular location">
    <subcellularLocation>
        <location evidence="1">Nucleus</location>
    </subcellularLocation>
</comment>
<keyword evidence="3" id="KW-0539">Nucleus</keyword>
<comment type="caution">
    <text evidence="6">The sequence shown here is derived from an EMBL/GenBank/DDBJ whole genome shotgun (WGS) entry which is preliminary data.</text>
</comment>
<dbReference type="PANTHER" id="PTHR15185">
    <property type="entry name" value="BCL9"/>
    <property type="match status" value="1"/>
</dbReference>
<dbReference type="GO" id="GO:0030512">
    <property type="term" value="P:negative regulation of transforming growth factor beta receptor signaling pathway"/>
    <property type="evidence" value="ECO:0007669"/>
    <property type="project" value="TreeGrafter"/>
</dbReference>
<dbReference type="InterPro" id="IPR024670">
    <property type="entry name" value="BCL9_beta-catenin-bd_dom"/>
</dbReference>
<feature type="region of interest" description="Disordered" evidence="4">
    <location>
        <begin position="1189"/>
        <end position="1225"/>
    </location>
</feature>
<feature type="compositionally biased region" description="Polar residues" evidence="4">
    <location>
        <begin position="51"/>
        <end position="65"/>
    </location>
</feature>
<feature type="domain" description="B-cell lymphoma 9 beta-catenin binding" evidence="5">
    <location>
        <begin position="331"/>
        <end position="359"/>
    </location>
</feature>
<comment type="similarity">
    <text evidence="2">Belongs to the BCL9 family.</text>
</comment>
<feature type="compositionally biased region" description="Polar residues" evidence="4">
    <location>
        <begin position="279"/>
        <end position="289"/>
    </location>
</feature>
<feature type="compositionally biased region" description="Polar residues" evidence="4">
    <location>
        <begin position="11"/>
        <end position="24"/>
    </location>
</feature>
<dbReference type="InterPro" id="IPR015668">
    <property type="entry name" value="Bcl-9/Bcl-9l"/>
</dbReference>
<evidence type="ECO:0000256" key="1">
    <source>
        <dbReference type="ARBA" id="ARBA00004123"/>
    </source>
</evidence>
<dbReference type="GO" id="GO:0045944">
    <property type="term" value="P:positive regulation of transcription by RNA polymerase II"/>
    <property type="evidence" value="ECO:0007669"/>
    <property type="project" value="TreeGrafter"/>
</dbReference>
<feature type="region of interest" description="Disordered" evidence="4">
    <location>
        <begin position="1"/>
        <end position="87"/>
    </location>
</feature>
<dbReference type="GO" id="GO:0008013">
    <property type="term" value="F:beta-catenin binding"/>
    <property type="evidence" value="ECO:0007669"/>
    <property type="project" value="InterPro"/>
</dbReference>
<feature type="region of interest" description="Disordered" evidence="4">
    <location>
        <begin position="834"/>
        <end position="917"/>
    </location>
</feature>
<dbReference type="Proteomes" id="UP000812440">
    <property type="component" value="Chromosome 7"/>
</dbReference>
<protein>
    <recommendedName>
        <fullName evidence="5">B-cell lymphoma 9 beta-catenin binding domain-containing protein</fullName>
    </recommendedName>
</protein>
<dbReference type="OrthoDB" id="7668649at2759"/>
<dbReference type="InterPro" id="IPR013083">
    <property type="entry name" value="Znf_RING/FYVE/PHD"/>
</dbReference>
<feature type="compositionally biased region" description="Polar residues" evidence="4">
    <location>
        <begin position="869"/>
        <end position="882"/>
    </location>
</feature>
<dbReference type="Gene3D" id="3.30.40.10">
    <property type="entry name" value="Zinc/RING finger domain, C3HC4 (zinc finger)"/>
    <property type="match status" value="1"/>
</dbReference>
<dbReference type="PANTHER" id="PTHR15185:SF3">
    <property type="entry name" value="B-CELL CLL_LYMPHOMA 9-LIKE PROTEIN"/>
    <property type="match status" value="1"/>
</dbReference>
<accession>A0A8T2IU66</accession>
<sequence length="1225" mass="130486">MHSENKLVSHGKTSSNGGQSQPPNVKQGAELLGTGPKTSHVSPTGVGLKTGESQGPCQAKGQSESVGDVAEKGETRTPLLEQDPKGEIPLRSKRRCVLERKQPYSGDEWCSGPESEEDEKNLVEKHNCNAGEPVMSAPALPGTGSAAPPGLNDASSSSTLHGGGPSLHGGGGGPVVLSKTQSQLIYVFTTYLANKASEAVIQGCADSILVYHQQNVPRAKLDEASIQKTSSIQDPAGALAAPSIPTAPSKLANQPPPAIIHAPTNTLKQDTSNEETKQESTPLDNGSSRPASEHSNPPPPRPPSASLPGDNSNFNDNESNQSSGVTLSTDGLSREQIEHRERSLQTLRDIERLLLRSGATNESFSKHSPSPGEGVPPVSANSQNHLKKYEEPLQSIITQTQSLGNPGIEQDLVVSQPGPDMGHQMSLMIQRMGQDSLTPEQAAWRKLQEEYYAEKRRKEEHVFLHGRPAPEMMLRGPPVPYNSKSAEQWVGNRLQVPLEGNESIHPRNGGMGYHGPRFSGRYGAMQNLPIDGMGVISRSPRWADDVPPVGGGQNTFVQSGITYPASIQGEAERFLNPHGREELLRQQLMDKRPGGMQRQLSLPSGQGIEMDRMMITHRQTDSSMFPGESMGGGPTVSMDFGGSRGMLSPTPCQSGPGRELDPSVGNLNMNMSVNMNMNLNLQMAPHQQMHLPQKMRGTGDLLINQGSVGSEDLVRAARAQNGHGMAEGPQKVIISSQFPQNQTGFPSVQGSYTGMQQGINMDIFGTEHGTVGGTTRLSHMSSLSGDSPAGIVSVHMASNRNFARRSTELPVNVNQMVSPVISHIKSPTLGVHSPLVSSPSGNLKSPHTPGSHMAGLPLPNPQGPPKSPQILSSLMNARSPCTSPGRIKSPQMNPHSPGWASSPKQTISSPNIPQNKQGMGLASAESLGVMDPDGIHSQNPLSLMMSQMSKYALPSSTPLYHNAIKTIATSDDELLPERILLPQGSQHGSAMNPVALHLNMTSSHSPIGNINIPGQPALSHEQHPPLLSSPGLPVHPHTGATMQNSFIIPPVAQEPCCSCPGTSLMSSNQLVFPSRLQSGPPHTQGISQIGGGPIQQQYTDNSMAPARLPHRMSDSYGPGLPSVLSDPELGDVIRPSATGIPEFDLSRIMPSEKPSSTLQYFPKGSTQTPKPHPTNMHLLGLQNMMIEQHTGRPGSSLPGPQGSLGIPPLSTMSRTGVIRPPQMMQ</sequence>
<feature type="compositionally biased region" description="Polar residues" evidence="4">
    <location>
        <begin position="902"/>
        <end position="917"/>
    </location>
</feature>
<evidence type="ECO:0000313" key="7">
    <source>
        <dbReference type="Proteomes" id="UP000812440"/>
    </source>
</evidence>
<feature type="compositionally biased region" description="Low complexity" evidence="4">
    <location>
        <begin position="1191"/>
        <end position="1210"/>
    </location>
</feature>
<organism evidence="6 7">
    <name type="scientific">Hymenochirus boettgeri</name>
    <name type="common">Congo dwarf clawed frog</name>
    <dbReference type="NCBI Taxonomy" id="247094"/>
    <lineage>
        <taxon>Eukaryota</taxon>
        <taxon>Metazoa</taxon>
        <taxon>Chordata</taxon>
        <taxon>Craniata</taxon>
        <taxon>Vertebrata</taxon>
        <taxon>Euteleostomi</taxon>
        <taxon>Amphibia</taxon>
        <taxon>Batrachia</taxon>
        <taxon>Anura</taxon>
        <taxon>Pipoidea</taxon>
        <taxon>Pipidae</taxon>
        <taxon>Pipinae</taxon>
        <taxon>Hymenochirus</taxon>
    </lineage>
</organism>
<keyword evidence="7" id="KW-1185">Reference proteome</keyword>
<feature type="compositionally biased region" description="Polar residues" evidence="4">
    <location>
        <begin position="835"/>
        <end position="845"/>
    </location>
</feature>
<dbReference type="AlphaFoldDB" id="A0A8T2IU66"/>
<evidence type="ECO:0000256" key="3">
    <source>
        <dbReference type="ARBA" id="ARBA00023242"/>
    </source>
</evidence>
<evidence type="ECO:0000313" key="6">
    <source>
        <dbReference type="EMBL" id="KAG8434594.1"/>
    </source>
</evidence>
<feature type="compositionally biased region" description="Low complexity" evidence="4">
    <location>
        <begin position="368"/>
        <end position="379"/>
    </location>
</feature>
<feature type="non-terminal residue" evidence="6">
    <location>
        <position position="1225"/>
    </location>
</feature>
<proteinExistence type="inferred from homology"/>
<dbReference type="Pfam" id="PF11502">
    <property type="entry name" value="BCL9"/>
    <property type="match status" value="1"/>
</dbReference>
<feature type="region of interest" description="Disordered" evidence="4">
    <location>
        <begin position="131"/>
        <end position="174"/>
    </location>
</feature>
<feature type="region of interest" description="Disordered" evidence="4">
    <location>
        <begin position="360"/>
        <end position="381"/>
    </location>
</feature>
<dbReference type="EMBL" id="JAACNH010000008">
    <property type="protein sequence ID" value="KAG8434594.1"/>
    <property type="molecule type" value="Genomic_DNA"/>
</dbReference>
<dbReference type="GO" id="GO:1990907">
    <property type="term" value="C:beta-catenin-TCF complex"/>
    <property type="evidence" value="ECO:0007669"/>
    <property type="project" value="TreeGrafter"/>
</dbReference>
<feature type="region of interest" description="Disordered" evidence="4">
    <location>
        <begin position="226"/>
        <end position="336"/>
    </location>
</feature>
<name>A0A8T2IU66_9PIPI</name>
<feature type="compositionally biased region" description="Pro residues" evidence="4">
    <location>
        <begin position="296"/>
        <end position="305"/>
    </location>
</feature>
<dbReference type="GO" id="GO:0060070">
    <property type="term" value="P:canonical Wnt signaling pathway"/>
    <property type="evidence" value="ECO:0007669"/>
    <property type="project" value="InterPro"/>
</dbReference>
<dbReference type="GO" id="GO:0003713">
    <property type="term" value="F:transcription coactivator activity"/>
    <property type="evidence" value="ECO:0007669"/>
    <property type="project" value="InterPro"/>
</dbReference>
<gene>
    <name evidence="6" type="ORF">GDO86_012824</name>
</gene>
<feature type="compositionally biased region" description="Polar residues" evidence="4">
    <location>
        <begin position="309"/>
        <end position="331"/>
    </location>
</feature>